<proteinExistence type="predicted"/>
<keyword evidence="1" id="KW-1133">Transmembrane helix</keyword>
<dbReference type="RefSeq" id="WP_091318224.1">
    <property type="nucleotide sequence ID" value="NZ_FNSO01000004.1"/>
</dbReference>
<keyword evidence="1" id="KW-0472">Membrane</keyword>
<feature type="transmembrane region" description="Helical" evidence="1">
    <location>
        <begin position="77"/>
        <end position="105"/>
    </location>
</feature>
<feature type="transmembrane region" description="Helical" evidence="1">
    <location>
        <begin position="38"/>
        <end position="65"/>
    </location>
</feature>
<sequence length="139" mass="14589">MPNRELVRRCLVAAVAVVLAALVPQVVPWRICDGPGCLLVSIVAVPLLVFGVALLAWVIMAVGRVRPAWPVALGGPLVFFALVSTVVDVPGIVVFFVVAAASYAFAALVTAEAPPRAWQVALAAPVVVLFVWSVARLLL</sequence>
<evidence type="ECO:0000313" key="3">
    <source>
        <dbReference type="Proteomes" id="UP000199622"/>
    </source>
</evidence>
<organism evidence="2 3">
    <name type="scientific">Amycolatopsis tolypomycina</name>
    <dbReference type="NCBI Taxonomy" id="208445"/>
    <lineage>
        <taxon>Bacteria</taxon>
        <taxon>Bacillati</taxon>
        <taxon>Actinomycetota</taxon>
        <taxon>Actinomycetes</taxon>
        <taxon>Pseudonocardiales</taxon>
        <taxon>Pseudonocardiaceae</taxon>
        <taxon>Amycolatopsis</taxon>
    </lineage>
</organism>
<keyword evidence="3" id="KW-1185">Reference proteome</keyword>
<protein>
    <submittedName>
        <fullName evidence="2">Uncharacterized protein</fullName>
    </submittedName>
</protein>
<keyword evidence="1" id="KW-0812">Transmembrane</keyword>
<accession>A0A1H5CLD0</accession>
<dbReference type="STRING" id="208445.SAMN04489727_8849"/>
<dbReference type="EMBL" id="FNSO01000004">
    <property type="protein sequence ID" value="SED67476.1"/>
    <property type="molecule type" value="Genomic_DNA"/>
</dbReference>
<dbReference type="OrthoDB" id="3634767at2"/>
<evidence type="ECO:0000313" key="2">
    <source>
        <dbReference type="EMBL" id="SED67476.1"/>
    </source>
</evidence>
<dbReference type="Proteomes" id="UP000199622">
    <property type="component" value="Unassembled WGS sequence"/>
</dbReference>
<dbReference type="AlphaFoldDB" id="A0A1H5CLD0"/>
<gene>
    <name evidence="2" type="ORF">SAMN04489727_8849</name>
</gene>
<feature type="transmembrane region" description="Helical" evidence="1">
    <location>
        <begin position="117"/>
        <end position="138"/>
    </location>
</feature>
<name>A0A1H5CLD0_9PSEU</name>
<reference evidence="3" key="1">
    <citation type="submission" date="2016-10" db="EMBL/GenBank/DDBJ databases">
        <authorList>
            <person name="Varghese N."/>
            <person name="Submissions S."/>
        </authorList>
    </citation>
    <scope>NUCLEOTIDE SEQUENCE [LARGE SCALE GENOMIC DNA]</scope>
    <source>
        <strain evidence="3">DSM 44544</strain>
    </source>
</reference>
<evidence type="ECO:0000256" key="1">
    <source>
        <dbReference type="SAM" id="Phobius"/>
    </source>
</evidence>